<feature type="compositionally biased region" description="Polar residues" evidence="1">
    <location>
        <begin position="98"/>
        <end position="111"/>
    </location>
</feature>
<dbReference type="EMBL" id="FR824260">
    <property type="protein sequence ID" value="CCA23948.1"/>
    <property type="molecule type" value="Genomic_DNA"/>
</dbReference>
<dbReference type="HOGENOM" id="CLU_1819403_0_0_1"/>
<name>F0WRI5_9STRA</name>
<protein>
    <submittedName>
        <fullName evidence="2">AlNc14C215G8986 protein</fullName>
    </submittedName>
</protein>
<sequence>MVWIIRLPCLNVLIRICVKNVRRRGIEPRPHPWKGRILTIRPTALLDRMEAIHLLNQYKYLNSTHLWNLYEQSEFNVKYVLSYYTKYYKKPPEYVVTSDHNQSNRTHTLSLSKPHPPHPIKRYPNATGNSSSPPHPKIAYRATQSPIRVQIPF</sequence>
<reference evidence="2" key="1">
    <citation type="journal article" date="2011" name="PLoS Biol.">
        <title>Gene gain and loss during evolution of obligate parasitism in the white rust pathogen of Arabidopsis thaliana.</title>
        <authorList>
            <person name="Kemen E."/>
            <person name="Gardiner A."/>
            <person name="Schultz-Larsen T."/>
            <person name="Kemen A.C."/>
            <person name="Balmuth A.L."/>
            <person name="Robert-Seilaniantz A."/>
            <person name="Bailey K."/>
            <person name="Holub E."/>
            <person name="Studholme D.J."/>
            <person name="Maclean D."/>
            <person name="Jones J.D."/>
        </authorList>
    </citation>
    <scope>NUCLEOTIDE SEQUENCE</scope>
</reference>
<gene>
    <name evidence="2" type="primary">AlNc14C215G8986</name>
    <name evidence="2" type="ORF">ALNC14_100920</name>
</gene>
<accession>F0WRI5</accession>
<feature type="region of interest" description="Disordered" evidence="1">
    <location>
        <begin position="97"/>
        <end position="138"/>
    </location>
</feature>
<evidence type="ECO:0000313" key="2">
    <source>
        <dbReference type="EMBL" id="CCA23948.1"/>
    </source>
</evidence>
<reference evidence="2" key="2">
    <citation type="submission" date="2011-02" db="EMBL/GenBank/DDBJ databases">
        <authorList>
            <person name="MacLean D."/>
        </authorList>
    </citation>
    <scope>NUCLEOTIDE SEQUENCE</scope>
</reference>
<evidence type="ECO:0000256" key="1">
    <source>
        <dbReference type="SAM" id="MobiDB-lite"/>
    </source>
</evidence>
<organism evidence="2">
    <name type="scientific">Albugo laibachii Nc14</name>
    <dbReference type="NCBI Taxonomy" id="890382"/>
    <lineage>
        <taxon>Eukaryota</taxon>
        <taxon>Sar</taxon>
        <taxon>Stramenopiles</taxon>
        <taxon>Oomycota</taxon>
        <taxon>Peronosporomycetes</taxon>
        <taxon>Albuginales</taxon>
        <taxon>Albuginaceae</taxon>
        <taxon>Albugo</taxon>
    </lineage>
</organism>
<proteinExistence type="predicted"/>
<dbReference type="AlphaFoldDB" id="F0WRI5"/>